<evidence type="ECO:0000256" key="2">
    <source>
        <dbReference type="SAM" id="MobiDB-lite"/>
    </source>
</evidence>
<dbReference type="InterPro" id="IPR039893">
    <property type="entry name" value="CEP120-like"/>
</dbReference>
<dbReference type="PANTHER" id="PTHR21574:SF0">
    <property type="entry name" value="CENTROSOMAL PROTEIN OF 120 KDA"/>
    <property type="match status" value="1"/>
</dbReference>
<protein>
    <submittedName>
        <fullName evidence="4">Centrosomal protein CEP120</fullName>
    </submittedName>
</protein>
<dbReference type="Pfam" id="PF12416">
    <property type="entry name" value="DUF3668"/>
    <property type="match status" value="1"/>
</dbReference>
<dbReference type="InterPro" id="IPR035892">
    <property type="entry name" value="C2_domain_sf"/>
</dbReference>
<reference evidence="4 5" key="1">
    <citation type="journal article" date="2019" name="PLoS Pathog.">
        <title>Genome sequence of the bovine parasite Schistosoma bovis Tanzania.</title>
        <authorList>
            <person name="Oey H."/>
            <person name="Zakrzewski M."/>
            <person name="Gobert G."/>
            <person name="Gravermann K."/>
            <person name="Stoye J."/>
            <person name="Jones M."/>
            <person name="Mcmanus D."/>
            <person name="Krause L."/>
        </authorList>
    </citation>
    <scope>NUCLEOTIDE SEQUENCE [LARGE SCALE GENOMIC DNA]</scope>
    <source>
        <strain evidence="4 5">TAN1997</strain>
    </source>
</reference>
<dbReference type="EMBL" id="QMKO01002398">
    <property type="protein sequence ID" value="RTG83641.1"/>
    <property type="molecule type" value="Genomic_DNA"/>
</dbReference>
<name>A0A430Q7H6_SCHBO</name>
<dbReference type="Proteomes" id="UP000290809">
    <property type="component" value="Unassembled WGS sequence"/>
</dbReference>
<feature type="coiled-coil region" evidence="1">
    <location>
        <begin position="689"/>
        <end position="835"/>
    </location>
</feature>
<dbReference type="STRING" id="6184.A0A430Q7H6"/>
<dbReference type="Gene3D" id="2.60.40.150">
    <property type="entry name" value="C2 domain"/>
    <property type="match status" value="1"/>
</dbReference>
<keyword evidence="5" id="KW-1185">Reference proteome</keyword>
<dbReference type="GO" id="GO:0005813">
    <property type="term" value="C:centrosome"/>
    <property type="evidence" value="ECO:0007669"/>
    <property type="project" value="TreeGrafter"/>
</dbReference>
<comment type="caution">
    <text evidence="4">The sequence shown here is derived from an EMBL/GenBank/DDBJ whole genome shotgun (WGS) entry which is preliminary data.</text>
</comment>
<feature type="region of interest" description="Disordered" evidence="2">
    <location>
        <begin position="1004"/>
        <end position="1023"/>
    </location>
</feature>
<dbReference type="GO" id="GO:1903724">
    <property type="term" value="P:positive regulation of centriole elongation"/>
    <property type="evidence" value="ECO:0007669"/>
    <property type="project" value="TreeGrafter"/>
</dbReference>
<dbReference type="SUPFAM" id="SSF49562">
    <property type="entry name" value="C2 domain (Calcium/lipid-binding domain, CaLB)"/>
    <property type="match status" value="1"/>
</dbReference>
<accession>A0A430Q7H6</accession>
<evidence type="ECO:0000313" key="4">
    <source>
        <dbReference type="EMBL" id="RTG83641.1"/>
    </source>
</evidence>
<dbReference type="PROSITE" id="PS50004">
    <property type="entry name" value="C2"/>
    <property type="match status" value="1"/>
</dbReference>
<sequence>MVRVNLTQNLCRRNFPNRPTYHLVCEAKFNNEVLSTDPVEHNEEPQFEQELAWDLDKTSLKQHRLQRSALKVTVSAVDSQSPVKEPIGFFMLDLRSCSTEKVYKWYRILHSKYKSSPAVFASIYLDIEGQELVPNPKIKTGLAMSLSEADLIPRVYNSEEDNQHFSIPTTMANIQSTNITWYTIGPRRLAKEYFMLTFQFEEAFKLESLIPIEQSLCSGEHIGGFHFTCELFGITIYSNQFSQLMQVKFNSIEQTFYIKSTVDILRIYFVHITPLVIKFCFGSHVLAHATVPVEQLIPFNDHILQNTAVLNKSFDLISEESDQQLKEYQSKHTEDKPRVNINITLRRYPDKNAIQQRSIMTNNNSSRRLRNMTDSLNHISSLNLDPYADVNTMCSNVNENYDQFVTSLPEGKTLKQSSRTLERDDYLCPSKLLNVYQSMDGTPNWHRYCYTIELRSVKNIQGFDHELQLYARYVYPLFGSGAPVMTLPPIAVARNQEVILPHGFCAFEFAASPEELKTRLNDNPLKVVFFDRSQGTLATDSFIGYSLIPLVSVFESSIVKATKESSTLVRRINDSVDMLAEQSNTNELKVVGQLVYSLQLEDFGAHNVDSNASVLDKTKGLVHQINDEIKSEPSDIRSTREYQVAIELELWRAAEEAKFTAQLKKREQTLMATLAEEWHKRDSQREIICRKKLSEYQALEEKLRNTLIELATRERQLTAGEAELVRLKQENARELEVRRKELNQQSQVQIRDLESQMKLEKKNSEHWKSQIAEWRSKYASLEEENNSLRNEINGRLKKSVDNKASNETPSINNEVARLTAELAVARATLSETECRLVEVERGRARYRQLWTKSLHELAKVKQEADEATRISLAQKEAELEQLKSYYLNVDEKRPTSQDLKEPTDGNLERLKKSVDNKASNETPSINNEVARLTAELAVARATLSETECRLVEVERGRARYRQLWTKSLHELAKVKQEADEATRISLAQKEAELEQLKSYYLNVDEKRPTSQDLKEPTDGNLER</sequence>
<gene>
    <name evidence="4" type="ORF">DC041_0008783</name>
</gene>
<proteinExistence type="predicted"/>
<dbReference type="InterPro" id="IPR022136">
    <property type="entry name" value="DUF3668"/>
</dbReference>
<evidence type="ECO:0000259" key="3">
    <source>
        <dbReference type="PROSITE" id="PS50004"/>
    </source>
</evidence>
<dbReference type="AlphaFoldDB" id="A0A430Q7H6"/>
<evidence type="ECO:0000313" key="5">
    <source>
        <dbReference type="Proteomes" id="UP000290809"/>
    </source>
</evidence>
<keyword evidence="1" id="KW-0175">Coiled coil</keyword>
<feature type="domain" description="C2" evidence="3">
    <location>
        <begin position="1"/>
        <end position="106"/>
    </location>
</feature>
<dbReference type="InterPro" id="IPR000008">
    <property type="entry name" value="C2_dom"/>
</dbReference>
<evidence type="ECO:0000256" key="1">
    <source>
        <dbReference type="SAM" id="Coils"/>
    </source>
</evidence>
<dbReference type="PANTHER" id="PTHR21574">
    <property type="entry name" value="CENTROSOMAL PROTEIN OF 120 KDA"/>
    <property type="match status" value="1"/>
</dbReference>
<organism evidence="4 5">
    <name type="scientific">Schistosoma bovis</name>
    <name type="common">Blood fluke</name>
    <dbReference type="NCBI Taxonomy" id="6184"/>
    <lineage>
        <taxon>Eukaryota</taxon>
        <taxon>Metazoa</taxon>
        <taxon>Spiralia</taxon>
        <taxon>Lophotrochozoa</taxon>
        <taxon>Platyhelminthes</taxon>
        <taxon>Trematoda</taxon>
        <taxon>Digenea</taxon>
        <taxon>Strigeidida</taxon>
        <taxon>Schistosomatoidea</taxon>
        <taxon>Schistosomatidae</taxon>
        <taxon>Schistosoma</taxon>
    </lineage>
</organism>